<gene>
    <name evidence="5" type="ORF">ENR15_10030</name>
</gene>
<accession>A0A7C3ZX38</accession>
<name>A0A7C3ZX38_9CYAN</name>
<dbReference type="InterPro" id="IPR017853">
    <property type="entry name" value="GH"/>
</dbReference>
<dbReference type="InterPro" id="IPR002477">
    <property type="entry name" value="Peptidoglycan-bd-like"/>
</dbReference>
<dbReference type="EMBL" id="DSPX01000098">
    <property type="protein sequence ID" value="HGG00967.1"/>
    <property type="molecule type" value="Genomic_DNA"/>
</dbReference>
<evidence type="ECO:0000256" key="1">
    <source>
        <dbReference type="ARBA" id="ARBA00010646"/>
    </source>
</evidence>
<dbReference type="GO" id="GO:0016998">
    <property type="term" value="P:cell wall macromolecule catabolic process"/>
    <property type="evidence" value="ECO:0007669"/>
    <property type="project" value="InterPro"/>
</dbReference>
<evidence type="ECO:0000313" key="5">
    <source>
        <dbReference type="EMBL" id="HGG00967.1"/>
    </source>
</evidence>
<evidence type="ECO:0000256" key="3">
    <source>
        <dbReference type="ARBA" id="ARBA00023295"/>
    </source>
</evidence>
<dbReference type="SUPFAM" id="SSF47090">
    <property type="entry name" value="PGBD-like"/>
    <property type="match status" value="1"/>
</dbReference>
<comment type="caution">
    <text evidence="5">The sequence shown here is derived from an EMBL/GenBank/DDBJ whole genome shotgun (WGS) entry which is preliminary data.</text>
</comment>
<dbReference type="PANTHER" id="PTHR34135">
    <property type="entry name" value="LYSOZYME"/>
    <property type="match status" value="1"/>
</dbReference>
<proteinExistence type="inferred from homology"/>
<evidence type="ECO:0000259" key="4">
    <source>
        <dbReference type="Pfam" id="PF01471"/>
    </source>
</evidence>
<feature type="domain" description="Peptidoglycan binding-like" evidence="4">
    <location>
        <begin position="196"/>
        <end position="252"/>
    </location>
</feature>
<evidence type="ECO:0000256" key="2">
    <source>
        <dbReference type="ARBA" id="ARBA00022801"/>
    </source>
</evidence>
<dbReference type="AlphaFoldDB" id="A0A7C3ZX38"/>
<dbReference type="InterPro" id="IPR002053">
    <property type="entry name" value="Glyco_hydro_25"/>
</dbReference>
<dbReference type="GO" id="GO:0009253">
    <property type="term" value="P:peptidoglycan catabolic process"/>
    <property type="evidence" value="ECO:0007669"/>
    <property type="project" value="InterPro"/>
</dbReference>
<protein>
    <submittedName>
        <fullName evidence="5">Hydrolase</fullName>
    </submittedName>
</protein>
<keyword evidence="2 5" id="KW-0378">Hydrolase</keyword>
<dbReference type="InterPro" id="IPR036366">
    <property type="entry name" value="PGBDSf"/>
</dbReference>
<organism evidence="5">
    <name type="scientific">Planktothricoides sp. SpSt-374</name>
    <dbReference type="NCBI Taxonomy" id="2282167"/>
    <lineage>
        <taxon>Bacteria</taxon>
        <taxon>Bacillati</taxon>
        <taxon>Cyanobacteriota</taxon>
        <taxon>Cyanophyceae</taxon>
        <taxon>Oscillatoriophycideae</taxon>
        <taxon>Oscillatoriales</taxon>
        <taxon>Oscillatoriaceae</taxon>
        <taxon>Planktothricoides</taxon>
    </lineage>
</organism>
<dbReference type="SMART" id="SM00641">
    <property type="entry name" value="Glyco_25"/>
    <property type="match status" value="1"/>
</dbReference>
<dbReference type="InterPro" id="IPR018077">
    <property type="entry name" value="Glyco_hydro_fam25_subgr"/>
</dbReference>
<dbReference type="PANTHER" id="PTHR34135:SF2">
    <property type="entry name" value="LYSOZYME"/>
    <property type="match status" value="1"/>
</dbReference>
<keyword evidence="3" id="KW-0326">Glycosidase</keyword>
<dbReference type="InterPro" id="IPR036365">
    <property type="entry name" value="PGBD-like_sf"/>
</dbReference>
<comment type="similarity">
    <text evidence="1">Belongs to the glycosyl hydrolase 25 family.</text>
</comment>
<dbReference type="PROSITE" id="PS51904">
    <property type="entry name" value="GLYCOSYL_HYDROL_F25_2"/>
    <property type="match status" value="1"/>
</dbReference>
<reference evidence="5" key="1">
    <citation type="journal article" date="2020" name="mSystems">
        <title>Genome- and Community-Level Interaction Insights into Carbon Utilization and Element Cycling Functions of Hydrothermarchaeota in Hydrothermal Sediment.</title>
        <authorList>
            <person name="Zhou Z."/>
            <person name="Liu Y."/>
            <person name="Xu W."/>
            <person name="Pan J."/>
            <person name="Luo Z.H."/>
            <person name="Li M."/>
        </authorList>
    </citation>
    <scope>NUCLEOTIDE SEQUENCE [LARGE SCALE GENOMIC DNA]</scope>
    <source>
        <strain evidence="5">SpSt-374</strain>
    </source>
</reference>
<dbReference type="GO" id="GO:0003796">
    <property type="term" value="F:lysozyme activity"/>
    <property type="evidence" value="ECO:0007669"/>
    <property type="project" value="InterPro"/>
</dbReference>
<dbReference type="Gene3D" id="3.20.20.80">
    <property type="entry name" value="Glycosidases"/>
    <property type="match status" value="1"/>
</dbReference>
<dbReference type="Pfam" id="PF01183">
    <property type="entry name" value="Glyco_hydro_25"/>
    <property type="match status" value="1"/>
</dbReference>
<dbReference type="SUPFAM" id="SSF51445">
    <property type="entry name" value="(Trans)glycosidases"/>
    <property type="match status" value="1"/>
</dbReference>
<dbReference type="CDD" id="cd06524">
    <property type="entry name" value="GH25_YegX-like"/>
    <property type="match status" value="1"/>
</dbReference>
<dbReference type="Pfam" id="PF01471">
    <property type="entry name" value="PG_binding_1"/>
    <property type="match status" value="1"/>
</dbReference>
<sequence length="475" mass="53908">MCAKGIDVSDWQDPVNWQTVALSGMGFGFTKATEGNNFVADTFRKNWAAMKAVGMPRGAYHFYRAKWDAPSQADLFLRTVSLEIDDLPPVLDIESTDGMSNSAIVSGITQWLNIVEQQTGRRPIIYTYPGFWETIGGPTNFAAYPLWIAHYNVANPLVPRGWDGWTFWQYTQNGQVDGISGDVDINWFNVSREGARGSHVQYIQTLLQNKGFYNDRADGIFGSRLTTAIIAFQNAMGLLADGVVGIKTWQALASKRQPTSGVVVAPPPVAPPPVAPPPTSTPAIRLLDVCRYYQGFAHQDLALDWLGRQLNRAVADEFARRWRNRTDANPQPILMVNVCKSYKGFPHQDRALLWLQEQLATSILQEFSRRWRNPQPRAVSQSMGIRLVNVAEYYQGLTHQNQALQWLQGQISLVNLQEFARRWRQQSPSTQTSIIQLIDVCKYYQRMPHQQQALDWLQTQINSETIDEFARRWRG</sequence>
<dbReference type="Gene3D" id="1.10.101.10">
    <property type="entry name" value="PGBD-like superfamily/PGBD"/>
    <property type="match status" value="1"/>
</dbReference>
<dbReference type="GO" id="GO:0016052">
    <property type="term" value="P:carbohydrate catabolic process"/>
    <property type="evidence" value="ECO:0007669"/>
    <property type="project" value="TreeGrafter"/>
</dbReference>